<dbReference type="SUPFAM" id="SSF47757">
    <property type="entry name" value="Chemotaxis receptor methyltransferase CheR, N-terminal domain"/>
    <property type="match status" value="1"/>
</dbReference>
<dbReference type="InterPro" id="IPR035909">
    <property type="entry name" value="CheB_C"/>
</dbReference>
<dbReference type="InterPro" id="IPR003661">
    <property type="entry name" value="HisK_dim/P_dom"/>
</dbReference>
<dbReference type="Pfam" id="PF13596">
    <property type="entry name" value="PAS_10"/>
    <property type="match status" value="1"/>
</dbReference>
<dbReference type="CDD" id="cd00082">
    <property type="entry name" value="HisKA"/>
    <property type="match status" value="1"/>
</dbReference>
<name>A0A917J3T5_9BACT</name>
<feature type="domain" description="PAC" evidence="10">
    <location>
        <begin position="1065"/>
        <end position="1117"/>
    </location>
</feature>
<dbReference type="GO" id="GO:0008984">
    <property type="term" value="F:protein-glutamate methylesterase activity"/>
    <property type="evidence" value="ECO:0007669"/>
    <property type="project" value="InterPro"/>
</dbReference>
<dbReference type="EMBL" id="BMIB01000004">
    <property type="protein sequence ID" value="GGH78493.1"/>
    <property type="molecule type" value="Genomic_DNA"/>
</dbReference>
<reference evidence="13" key="2">
    <citation type="submission" date="2020-09" db="EMBL/GenBank/DDBJ databases">
        <authorList>
            <person name="Sun Q."/>
            <person name="Zhou Y."/>
        </authorList>
    </citation>
    <scope>NUCLEOTIDE SEQUENCE</scope>
    <source>
        <strain evidence="13">CGMCC 1.15290</strain>
    </source>
</reference>
<dbReference type="InterPro" id="IPR000700">
    <property type="entry name" value="PAS-assoc_C"/>
</dbReference>
<feature type="domain" description="PAS" evidence="9">
    <location>
        <begin position="991"/>
        <end position="1061"/>
    </location>
</feature>
<dbReference type="PROSITE" id="PS50109">
    <property type="entry name" value="HIS_KIN"/>
    <property type="match status" value="1"/>
</dbReference>
<dbReference type="InterPro" id="IPR036804">
    <property type="entry name" value="CheR_N_sf"/>
</dbReference>
<organism evidence="13 14">
    <name type="scientific">Filimonas zeae</name>
    <dbReference type="NCBI Taxonomy" id="1737353"/>
    <lineage>
        <taxon>Bacteria</taxon>
        <taxon>Pseudomonadati</taxon>
        <taxon>Bacteroidota</taxon>
        <taxon>Chitinophagia</taxon>
        <taxon>Chitinophagales</taxon>
        <taxon>Chitinophagaceae</taxon>
        <taxon>Filimonas</taxon>
    </lineage>
</organism>
<proteinExistence type="predicted"/>
<dbReference type="Pfam" id="PF01739">
    <property type="entry name" value="CheR"/>
    <property type="match status" value="1"/>
</dbReference>
<protein>
    <recommendedName>
        <fullName evidence="15">Two-component system, chemotaxis family, CheB/CheR fusion protein</fullName>
    </recommendedName>
</protein>
<feature type="coiled-coil region" evidence="7">
    <location>
        <begin position="949"/>
        <end position="994"/>
    </location>
</feature>
<evidence type="ECO:0000313" key="13">
    <source>
        <dbReference type="EMBL" id="GGH78493.1"/>
    </source>
</evidence>
<evidence type="ECO:0000256" key="7">
    <source>
        <dbReference type="SAM" id="Coils"/>
    </source>
</evidence>
<dbReference type="InterPro" id="IPR000014">
    <property type="entry name" value="PAS"/>
</dbReference>
<reference evidence="13" key="1">
    <citation type="journal article" date="2014" name="Int. J. Syst. Evol. Microbiol.">
        <title>Complete genome sequence of Corynebacterium casei LMG S-19264T (=DSM 44701T), isolated from a smear-ripened cheese.</title>
        <authorList>
            <consortium name="US DOE Joint Genome Institute (JGI-PGF)"/>
            <person name="Walter F."/>
            <person name="Albersmeier A."/>
            <person name="Kalinowski J."/>
            <person name="Ruckert C."/>
        </authorList>
    </citation>
    <scope>NUCLEOTIDE SEQUENCE</scope>
    <source>
        <strain evidence="13">CGMCC 1.15290</strain>
    </source>
</reference>
<dbReference type="InterPro" id="IPR035965">
    <property type="entry name" value="PAS-like_dom_sf"/>
</dbReference>
<dbReference type="PRINTS" id="PR00996">
    <property type="entry name" value="CHERMTFRASE"/>
</dbReference>
<dbReference type="PANTHER" id="PTHR24422">
    <property type="entry name" value="CHEMOTAXIS PROTEIN METHYLTRANSFERASE"/>
    <property type="match status" value="1"/>
</dbReference>
<dbReference type="PANTHER" id="PTHR24422:SF27">
    <property type="entry name" value="PROTEIN-GLUTAMATE O-METHYLTRANSFERASE"/>
    <property type="match status" value="1"/>
</dbReference>
<dbReference type="SMART" id="SM00138">
    <property type="entry name" value="MeTrc"/>
    <property type="match status" value="1"/>
</dbReference>
<dbReference type="GO" id="GO:0000156">
    <property type="term" value="F:phosphorelay response regulator activity"/>
    <property type="evidence" value="ECO:0007669"/>
    <property type="project" value="InterPro"/>
</dbReference>
<sequence>MARKTRTEEHYIIAIGASAGGLEAIHEFFDHMPESSNLSFVIIQHLSPDHKSLLVELVSRHTQMKVFEAENEQVIEKNCVYVIPNKKVMTMSRNKLLLAEKKVDLVPNTAIDIFLTTLAEERKEHAIAIVLSGTGTDGTRGIEAIKANGGIVMVQDPATARFDGMPNSAIASGNADFVLPPSDMPEELIGFLHDKPVLLPENTKVDDALLEEIFSLIHEVGGYDFHYYKTPTIIRRISRRMAHHNIPELTDYVQYLRSHPEEAGLLGKDFLIGVTRFFRDEPAFELLREKVIPGIVHQKEAGDIIKVWVAACSSGEEAYSVALLFDQELKKRQQRNEVKVFATDIDESNIDIAARGHYPFSIERDVPRELLDQYFTKDSTGYTIIPRIRKQIVFARHNIIKDPPFIKNDFVSCRNMLIYMSPVLQQKVLSVLVFGLQQDGILFLGSSENPAFVKDALHEISNKWKVFQKTGVVKHASGMLYNTPDGYSRQSYKAAEEDRGGAKGKTRLTDDFQKALTEELGYAAFYIDQQFEIKESSGNYEQYLSLPRKSLRLNLLKMLPQDLGIVLGSAVKNTWKTESKVVLKNVRYRKGEQWHIVHIVIKPPAIMAGKLYTLVVLGEGVPEDAPAVAEKMLPVLSADTGAHEYVSELESELQETKHNLQMAVEGLETTNEELQSSNEELLSANEELQSSNEELQSLNEELHTLNTEHQLKIKELIELNDDLDNYFRSSDIGQVFLDENLRIRKFNPASVKMINFIETDIGRPISHISTNIRYENLSEDIQNVLKAGATVEKEVQLLNGKNLLIRIMPYIRQDKRRAGVVIAFIDITAITDLNNIIRGIFNSSHSAIVAFKAVRDGDHKIADFVFQTANQTTASFLQRAAETFLGKSLKKEGGYLVQGNLFDKYVKVVQQDVLLNEDIYLEAENKWFELSAVKMKDGFVATYSDVTARKNAEQKLRKNYNELITVKENLKVLNVQLESKVEERTRELSKSEERFRLVSQATNDAIWDWDFVNNTVWWNESFFNMFGYNRNNYDRAFWLSKVHPDEREHIQKSIYDVINSQSSQWTAEYRFQKANGEYAFVLDRAYVLHDEFNTPFRMLGSIVDITRLREAEKEVASNIARRQFLAASIPLVIWMADVYRKIDFVNKQFEEYTGIDAAEAVRGKWQQSIHSEDIAGLNNAWEVAARNMTDFQQEVRMLKANGAYHWNLLRGRMRKDEQGKVTDWLITFVDIHEQKVVNEVLEMKVLQRTIELQQMNEELEASNNDLQQFASVASHDLQEPLRKIQMFSKLIKDKYAGNLDASGVDYLSRVLHASGRMRTLITDVLNFSRLSASNYSFEATDLNAVVEAILDDLEIAILEKKALVIKDKLPVLEVIPGQIRQVFQNLISNSLKFMREGVQPQITIRACAVKERSVDAAPDANGGYYRITITDNGIGFDEKFKSAIFTLFQRLHSKDKFEGSGIGLAITKKIVDKHHGLIAADSKEGEGATFTLILPVKQAEKQ</sequence>
<dbReference type="InterPro" id="IPR050903">
    <property type="entry name" value="Bact_Chemotaxis_MeTrfase"/>
</dbReference>
<dbReference type="Gene3D" id="3.40.50.150">
    <property type="entry name" value="Vaccinia Virus protein VP39"/>
    <property type="match status" value="1"/>
</dbReference>
<dbReference type="NCBIfam" id="TIGR00229">
    <property type="entry name" value="sensory_box"/>
    <property type="match status" value="2"/>
</dbReference>
<dbReference type="PROSITE" id="PS50113">
    <property type="entry name" value="PAC"/>
    <property type="match status" value="2"/>
</dbReference>
<evidence type="ECO:0000259" key="12">
    <source>
        <dbReference type="PROSITE" id="PS50123"/>
    </source>
</evidence>
<comment type="caution">
    <text evidence="13">The sequence shown here is derived from an EMBL/GenBank/DDBJ whole genome shotgun (WGS) entry which is preliminary data.</text>
</comment>
<feature type="domain" description="CheR-type methyltransferase" evidence="12">
    <location>
        <begin position="198"/>
        <end position="448"/>
    </location>
</feature>
<evidence type="ECO:0000259" key="8">
    <source>
        <dbReference type="PROSITE" id="PS50109"/>
    </source>
</evidence>
<dbReference type="GO" id="GO:0032259">
    <property type="term" value="P:methylation"/>
    <property type="evidence" value="ECO:0007669"/>
    <property type="project" value="UniProtKB-KW"/>
</dbReference>
<dbReference type="InterPro" id="IPR000780">
    <property type="entry name" value="CheR_MeTrfase"/>
</dbReference>
<evidence type="ECO:0000256" key="2">
    <source>
        <dbReference type="ARBA" id="ARBA00001541"/>
    </source>
</evidence>
<keyword evidence="6" id="KW-0145">Chemotaxis</keyword>
<dbReference type="GO" id="GO:0000155">
    <property type="term" value="F:phosphorelay sensor kinase activity"/>
    <property type="evidence" value="ECO:0007669"/>
    <property type="project" value="InterPro"/>
</dbReference>
<dbReference type="SMART" id="SM00387">
    <property type="entry name" value="HATPase_c"/>
    <property type="match status" value="1"/>
</dbReference>
<dbReference type="Gene3D" id="1.10.287.130">
    <property type="match status" value="1"/>
</dbReference>
<dbReference type="Pfam" id="PF01339">
    <property type="entry name" value="CheB_methylest"/>
    <property type="match status" value="1"/>
</dbReference>
<dbReference type="GO" id="GO:0005737">
    <property type="term" value="C:cytoplasm"/>
    <property type="evidence" value="ECO:0007669"/>
    <property type="project" value="InterPro"/>
</dbReference>
<dbReference type="SUPFAM" id="SSF55874">
    <property type="entry name" value="ATPase domain of HSP90 chaperone/DNA topoisomerase II/histidine kinase"/>
    <property type="match status" value="1"/>
</dbReference>
<dbReference type="Pfam" id="PF03705">
    <property type="entry name" value="CheR_N"/>
    <property type="match status" value="1"/>
</dbReference>
<accession>A0A917J3T5</accession>
<dbReference type="InterPro" id="IPR029063">
    <property type="entry name" value="SAM-dependent_MTases_sf"/>
</dbReference>
<feature type="domain" description="Histidine kinase" evidence="8">
    <location>
        <begin position="1272"/>
        <end position="1498"/>
    </location>
</feature>
<feature type="active site" evidence="6">
    <location>
        <position position="137"/>
    </location>
</feature>
<dbReference type="GO" id="GO:0006935">
    <property type="term" value="P:chemotaxis"/>
    <property type="evidence" value="ECO:0007669"/>
    <property type="project" value="UniProtKB-UniRule"/>
</dbReference>
<dbReference type="CDD" id="cd16434">
    <property type="entry name" value="CheB-CheR_fusion"/>
    <property type="match status" value="1"/>
</dbReference>
<evidence type="ECO:0000259" key="9">
    <source>
        <dbReference type="PROSITE" id="PS50112"/>
    </source>
</evidence>
<dbReference type="InterPro" id="IPR022641">
    <property type="entry name" value="CheR_N"/>
</dbReference>
<dbReference type="SUPFAM" id="SSF53335">
    <property type="entry name" value="S-adenosyl-L-methionine-dependent methyltransferases"/>
    <property type="match status" value="1"/>
</dbReference>
<keyword evidence="14" id="KW-1185">Reference proteome</keyword>
<dbReference type="SUPFAM" id="SSF52738">
    <property type="entry name" value="Methylesterase CheB, C-terminal domain"/>
    <property type="match status" value="1"/>
</dbReference>
<evidence type="ECO:0000259" key="11">
    <source>
        <dbReference type="PROSITE" id="PS50122"/>
    </source>
</evidence>
<dbReference type="InterPro" id="IPR013655">
    <property type="entry name" value="PAS_fold_3"/>
</dbReference>
<dbReference type="SMART" id="SM00388">
    <property type="entry name" value="HisKA"/>
    <property type="match status" value="1"/>
</dbReference>
<dbReference type="SUPFAM" id="SSF55785">
    <property type="entry name" value="PYP-like sensor domain (PAS domain)"/>
    <property type="match status" value="3"/>
</dbReference>
<keyword evidence="5" id="KW-0949">S-adenosyl-L-methionine</keyword>
<keyword evidence="3" id="KW-0489">Methyltransferase</keyword>
<feature type="active site" evidence="6">
    <location>
        <position position="18"/>
    </location>
</feature>
<evidence type="ECO:0000256" key="6">
    <source>
        <dbReference type="PROSITE-ProRule" id="PRU00050"/>
    </source>
</evidence>
<dbReference type="PROSITE" id="PS50122">
    <property type="entry name" value="CHEB"/>
    <property type="match status" value="1"/>
</dbReference>
<dbReference type="PROSITE" id="PS50123">
    <property type="entry name" value="CHER"/>
    <property type="match status" value="1"/>
</dbReference>
<feature type="domain" description="PAC" evidence="10">
    <location>
        <begin position="1191"/>
        <end position="1243"/>
    </location>
</feature>
<comment type="catalytic activity">
    <reaction evidence="1">
        <text>ATP + protein L-histidine = ADP + protein N-phospho-L-histidine.</text>
        <dbReference type="EC" id="2.7.13.3"/>
    </reaction>
</comment>
<keyword evidence="7" id="KW-0175">Coiled coil</keyword>
<evidence type="ECO:0000256" key="4">
    <source>
        <dbReference type="ARBA" id="ARBA00022679"/>
    </source>
</evidence>
<dbReference type="RefSeq" id="WP_188956872.1">
    <property type="nucleotide sequence ID" value="NZ_BMIB01000004.1"/>
</dbReference>
<dbReference type="InterPro" id="IPR022642">
    <property type="entry name" value="CheR_C"/>
</dbReference>
<dbReference type="InterPro" id="IPR003594">
    <property type="entry name" value="HATPase_dom"/>
</dbReference>
<evidence type="ECO:0000313" key="14">
    <source>
        <dbReference type="Proteomes" id="UP000627292"/>
    </source>
</evidence>
<dbReference type="GO" id="GO:0008983">
    <property type="term" value="F:protein-glutamate O-methyltransferase activity"/>
    <property type="evidence" value="ECO:0007669"/>
    <property type="project" value="UniProtKB-EC"/>
</dbReference>
<dbReference type="InterPro" id="IPR036097">
    <property type="entry name" value="HisK_dim/P_sf"/>
</dbReference>
<feature type="coiled-coil region" evidence="7">
    <location>
        <begin position="646"/>
        <end position="715"/>
    </location>
</feature>
<keyword evidence="4" id="KW-0808">Transferase</keyword>
<dbReference type="SMART" id="SM00086">
    <property type="entry name" value="PAC"/>
    <property type="match status" value="2"/>
</dbReference>
<dbReference type="Proteomes" id="UP000627292">
    <property type="component" value="Unassembled WGS sequence"/>
</dbReference>
<dbReference type="Pfam" id="PF08447">
    <property type="entry name" value="PAS_3"/>
    <property type="match status" value="2"/>
</dbReference>
<gene>
    <name evidence="13" type="ORF">GCM10011379_46480</name>
</gene>
<evidence type="ECO:0008006" key="15">
    <source>
        <dbReference type="Google" id="ProtNLM"/>
    </source>
</evidence>
<dbReference type="PROSITE" id="PS50112">
    <property type="entry name" value="PAS"/>
    <property type="match status" value="1"/>
</dbReference>
<evidence type="ECO:0000256" key="5">
    <source>
        <dbReference type="ARBA" id="ARBA00022691"/>
    </source>
</evidence>
<dbReference type="Gene3D" id="1.10.155.10">
    <property type="entry name" value="Chemotaxis receptor methyltransferase CheR, N-terminal domain"/>
    <property type="match status" value="1"/>
</dbReference>
<keyword evidence="6" id="KW-0378">Hydrolase</keyword>
<dbReference type="InterPro" id="IPR000673">
    <property type="entry name" value="Sig_transdc_resp-reg_Me-estase"/>
</dbReference>
<comment type="catalytic activity">
    <reaction evidence="2">
        <text>L-glutamyl-[protein] + S-adenosyl-L-methionine = [protein]-L-glutamate 5-O-methyl ester + S-adenosyl-L-homocysteine</text>
        <dbReference type="Rhea" id="RHEA:24452"/>
        <dbReference type="Rhea" id="RHEA-COMP:10208"/>
        <dbReference type="Rhea" id="RHEA-COMP:10311"/>
        <dbReference type="ChEBI" id="CHEBI:29973"/>
        <dbReference type="ChEBI" id="CHEBI:57856"/>
        <dbReference type="ChEBI" id="CHEBI:59789"/>
        <dbReference type="ChEBI" id="CHEBI:82795"/>
        <dbReference type="EC" id="2.1.1.80"/>
    </reaction>
</comment>
<feature type="domain" description="CheB-type methylesterase" evidence="11">
    <location>
        <begin position="6"/>
        <end position="195"/>
    </location>
</feature>
<evidence type="ECO:0000256" key="3">
    <source>
        <dbReference type="ARBA" id="ARBA00022603"/>
    </source>
</evidence>
<dbReference type="Gene3D" id="3.30.565.10">
    <property type="entry name" value="Histidine kinase-like ATPase, C-terminal domain"/>
    <property type="match status" value="1"/>
</dbReference>
<dbReference type="InterPro" id="IPR001610">
    <property type="entry name" value="PAC"/>
</dbReference>
<dbReference type="Pfam" id="PF02518">
    <property type="entry name" value="HATPase_c"/>
    <property type="match status" value="1"/>
</dbReference>
<dbReference type="InterPro" id="IPR005467">
    <property type="entry name" value="His_kinase_dom"/>
</dbReference>
<dbReference type="CDD" id="cd00130">
    <property type="entry name" value="PAS"/>
    <property type="match status" value="3"/>
</dbReference>
<dbReference type="Gene3D" id="3.30.450.20">
    <property type="entry name" value="PAS domain"/>
    <property type="match status" value="4"/>
</dbReference>
<dbReference type="Gene3D" id="3.40.50.180">
    <property type="entry name" value="Methylesterase CheB, C-terminal domain"/>
    <property type="match status" value="1"/>
</dbReference>
<feature type="active site" evidence="6">
    <location>
        <position position="45"/>
    </location>
</feature>
<dbReference type="Pfam" id="PF00512">
    <property type="entry name" value="HisKA"/>
    <property type="match status" value="1"/>
</dbReference>
<dbReference type="SUPFAM" id="SSF47384">
    <property type="entry name" value="Homodimeric domain of signal transducing histidine kinase"/>
    <property type="match status" value="1"/>
</dbReference>
<evidence type="ECO:0000259" key="10">
    <source>
        <dbReference type="PROSITE" id="PS50113"/>
    </source>
</evidence>
<dbReference type="InterPro" id="IPR036890">
    <property type="entry name" value="HATPase_C_sf"/>
</dbReference>
<evidence type="ECO:0000256" key="1">
    <source>
        <dbReference type="ARBA" id="ARBA00000085"/>
    </source>
</evidence>
<dbReference type="SMART" id="SM00091">
    <property type="entry name" value="PAS"/>
    <property type="match status" value="3"/>
</dbReference>